<evidence type="ECO:0000313" key="2">
    <source>
        <dbReference type="Proteomes" id="UP000827092"/>
    </source>
</evidence>
<dbReference type="EMBL" id="JAFNEN010000138">
    <property type="protein sequence ID" value="KAG8192572.1"/>
    <property type="molecule type" value="Genomic_DNA"/>
</dbReference>
<proteinExistence type="predicted"/>
<dbReference type="Proteomes" id="UP000827092">
    <property type="component" value="Unassembled WGS sequence"/>
</dbReference>
<keyword evidence="2" id="KW-1185">Reference proteome</keyword>
<organism evidence="1 2">
    <name type="scientific">Oedothorax gibbosus</name>
    <dbReference type="NCBI Taxonomy" id="931172"/>
    <lineage>
        <taxon>Eukaryota</taxon>
        <taxon>Metazoa</taxon>
        <taxon>Ecdysozoa</taxon>
        <taxon>Arthropoda</taxon>
        <taxon>Chelicerata</taxon>
        <taxon>Arachnida</taxon>
        <taxon>Araneae</taxon>
        <taxon>Araneomorphae</taxon>
        <taxon>Entelegynae</taxon>
        <taxon>Araneoidea</taxon>
        <taxon>Linyphiidae</taxon>
        <taxon>Erigoninae</taxon>
        <taxon>Oedothorax</taxon>
    </lineage>
</organism>
<sequence length="87" mass="9876">MLRLGDPPGAGWHQRSGLTGMLRLGDPRWSWLASEMARDFGGHYASAEGFLWHLGVLRNSRQPDHVMENFSDFTRWASYGSDPIMNI</sequence>
<accession>A0AAV6V8Q9</accession>
<name>A0AAV6V8Q9_9ARAC</name>
<gene>
    <name evidence="1" type="ORF">JTE90_015206</name>
</gene>
<dbReference type="AlphaFoldDB" id="A0AAV6V8Q9"/>
<evidence type="ECO:0000313" key="1">
    <source>
        <dbReference type="EMBL" id="KAG8192572.1"/>
    </source>
</evidence>
<comment type="caution">
    <text evidence="1">The sequence shown here is derived from an EMBL/GenBank/DDBJ whole genome shotgun (WGS) entry which is preliminary data.</text>
</comment>
<reference evidence="1 2" key="1">
    <citation type="journal article" date="2022" name="Nat. Ecol. Evol.">
        <title>A masculinizing supergene underlies an exaggerated male reproductive morph in a spider.</title>
        <authorList>
            <person name="Hendrickx F."/>
            <person name="De Corte Z."/>
            <person name="Sonet G."/>
            <person name="Van Belleghem S.M."/>
            <person name="Kostlbacher S."/>
            <person name="Vangestel C."/>
        </authorList>
    </citation>
    <scope>NUCLEOTIDE SEQUENCE [LARGE SCALE GENOMIC DNA]</scope>
    <source>
        <strain evidence="1">W744_W776</strain>
    </source>
</reference>
<protein>
    <submittedName>
        <fullName evidence="1">Uncharacterized protein</fullName>
    </submittedName>
</protein>